<dbReference type="RefSeq" id="WP_108858223.1">
    <property type="nucleotide sequence ID" value="NZ_OMOI01000002.1"/>
</dbReference>
<dbReference type="InterPro" id="IPR029052">
    <property type="entry name" value="Metallo-depent_PP-like"/>
</dbReference>
<dbReference type="Gene3D" id="3.60.21.10">
    <property type="match status" value="1"/>
</dbReference>
<evidence type="ECO:0000259" key="1">
    <source>
        <dbReference type="Pfam" id="PF00149"/>
    </source>
</evidence>
<dbReference type="Pfam" id="PF00149">
    <property type="entry name" value="Metallophos"/>
    <property type="match status" value="1"/>
</dbReference>
<dbReference type="GO" id="GO:0005737">
    <property type="term" value="C:cytoplasm"/>
    <property type="evidence" value="ECO:0007669"/>
    <property type="project" value="TreeGrafter"/>
</dbReference>
<protein>
    <submittedName>
        <fullName evidence="2">Bis(5'-nucleosyl)-tetraphosphatase, symmetrical</fullName>
        <ecNumber evidence="2">3.6.1.41</ecNumber>
    </submittedName>
</protein>
<dbReference type="EC" id="3.6.1.41" evidence="2"/>
<evidence type="ECO:0000313" key="2">
    <source>
        <dbReference type="EMBL" id="SPF79270.1"/>
    </source>
</evidence>
<feature type="domain" description="Calcineurin-like phosphoesterase" evidence="1">
    <location>
        <begin position="1"/>
        <end position="207"/>
    </location>
</feature>
<dbReference type="AlphaFoldDB" id="A0A2R8ATF2"/>
<reference evidence="3" key="1">
    <citation type="submission" date="2018-03" db="EMBL/GenBank/DDBJ databases">
        <authorList>
            <person name="Rodrigo-Torres L."/>
            <person name="Arahal R. D."/>
            <person name="Lucena T."/>
        </authorList>
    </citation>
    <scope>NUCLEOTIDE SEQUENCE [LARGE SCALE GENOMIC DNA]</scope>
    <source>
        <strain evidence="3">CECT 8811</strain>
    </source>
</reference>
<name>A0A2R8ATF2_9RHOB</name>
<dbReference type="InterPro" id="IPR004843">
    <property type="entry name" value="Calcineurin-like_PHP"/>
</dbReference>
<dbReference type="PANTHER" id="PTHR42850">
    <property type="entry name" value="METALLOPHOSPHOESTERASE"/>
    <property type="match status" value="1"/>
</dbReference>
<accession>A0A2R8ATF2</accession>
<dbReference type="GO" id="GO:0008803">
    <property type="term" value="F:bis(5'-nucleosyl)-tetraphosphatase (symmetrical) activity"/>
    <property type="evidence" value="ECO:0007669"/>
    <property type="project" value="UniProtKB-EC"/>
</dbReference>
<dbReference type="PANTHER" id="PTHR42850:SF4">
    <property type="entry name" value="ZINC-DEPENDENT ENDOPOLYPHOSPHATASE"/>
    <property type="match status" value="1"/>
</dbReference>
<dbReference type="SUPFAM" id="SSF56300">
    <property type="entry name" value="Metallo-dependent phosphatases"/>
    <property type="match status" value="1"/>
</dbReference>
<gene>
    <name evidence="2" type="primary">apaH_2</name>
    <name evidence="2" type="ORF">ALP8811_03210</name>
</gene>
<dbReference type="OrthoDB" id="9807890at2"/>
<proteinExistence type="predicted"/>
<keyword evidence="2" id="KW-0378">Hydrolase</keyword>
<sequence length="251" mass="27913">MRAYAIGDIHGHLDKLEAAHALIAEDRARCGDDDAPVVHIGDLVDRGPDCKGVIQYLIDGQARGENWVVLKGNHDRMMEMFLRKHPMVDTQLLIDHNWLHPRIGGIDTLASYGVEVPEGIRTYQLHPKARAAVPERHRDYLANLPSSYRLGDLYFAHAGIRPGVPLDQQAEDDLCWIRKEFHQSNVDHGPLIVHGHTPVDEVTHYGNRLNIDTGAGHGKAISAVVIEGRDAWLLGAGGREKVVQEKPLFPV</sequence>
<dbReference type="GO" id="GO:0016791">
    <property type="term" value="F:phosphatase activity"/>
    <property type="evidence" value="ECO:0007669"/>
    <property type="project" value="TreeGrafter"/>
</dbReference>
<dbReference type="EMBL" id="OMOI01000002">
    <property type="protein sequence ID" value="SPF79270.1"/>
    <property type="molecule type" value="Genomic_DNA"/>
</dbReference>
<dbReference type="Proteomes" id="UP000244911">
    <property type="component" value="Unassembled WGS sequence"/>
</dbReference>
<evidence type="ECO:0000313" key="3">
    <source>
        <dbReference type="Proteomes" id="UP000244911"/>
    </source>
</evidence>
<dbReference type="InterPro" id="IPR050126">
    <property type="entry name" value="Ap4A_hydrolase"/>
</dbReference>
<organism evidence="2 3">
    <name type="scientific">Aliiroseovarius pelagivivens</name>
    <dbReference type="NCBI Taxonomy" id="1639690"/>
    <lineage>
        <taxon>Bacteria</taxon>
        <taxon>Pseudomonadati</taxon>
        <taxon>Pseudomonadota</taxon>
        <taxon>Alphaproteobacteria</taxon>
        <taxon>Rhodobacterales</taxon>
        <taxon>Paracoccaceae</taxon>
        <taxon>Aliiroseovarius</taxon>
    </lineage>
</organism>
<keyword evidence="3" id="KW-1185">Reference proteome</keyword>
<dbReference type="GO" id="GO:0110154">
    <property type="term" value="P:RNA decapping"/>
    <property type="evidence" value="ECO:0007669"/>
    <property type="project" value="TreeGrafter"/>
</dbReference>